<dbReference type="RefSeq" id="WP_200390043.1">
    <property type="nucleotide sequence ID" value="NZ_JAENIO010000002.1"/>
</dbReference>
<protein>
    <submittedName>
        <fullName evidence="3">Phage tail protein</fullName>
    </submittedName>
</protein>
<dbReference type="Pfam" id="PF07484">
    <property type="entry name" value="Collar"/>
    <property type="match status" value="1"/>
</dbReference>
<comment type="caution">
    <text evidence="3">The sequence shown here is derived from an EMBL/GenBank/DDBJ whole genome shotgun (WGS) entry which is preliminary data.</text>
</comment>
<feature type="compositionally biased region" description="Polar residues" evidence="1">
    <location>
        <begin position="117"/>
        <end position="126"/>
    </location>
</feature>
<organism evidence="3 4">
    <name type="scientific">Roseibacillus ishigakijimensis</name>
    <dbReference type="NCBI Taxonomy" id="454146"/>
    <lineage>
        <taxon>Bacteria</taxon>
        <taxon>Pseudomonadati</taxon>
        <taxon>Verrucomicrobiota</taxon>
        <taxon>Verrucomicrobiia</taxon>
        <taxon>Verrucomicrobiales</taxon>
        <taxon>Verrucomicrobiaceae</taxon>
        <taxon>Roseibacillus</taxon>
    </lineage>
</organism>
<evidence type="ECO:0000313" key="3">
    <source>
        <dbReference type="EMBL" id="MBK1832607.1"/>
    </source>
</evidence>
<dbReference type="Gene3D" id="3.90.1340.10">
    <property type="entry name" value="Phage tail collar domain"/>
    <property type="match status" value="1"/>
</dbReference>
<evidence type="ECO:0000256" key="1">
    <source>
        <dbReference type="SAM" id="MobiDB-lite"/>
    </source>
</evidence>
<sequence length="182" mass="18692">MEPFIGQIMLIGFNFPPRGWALCDGQLLLISQHQALFSLLGTTYGGDGETTFGLPDLRGRAPIHVGSGPGLTPRRIGQKGGSETTILTANNLPPHSHSFSGSASLKASSTLGDEDTPTGNYPAANSTDEDFAAAADSTMAADAAPVSGTIGVTGGGQAVDNMQPFLAMNYIIALQGIFPSPS</sequence>
<proteinExistence type="predicted"/>
<evidence type="ECO:0000313" key="4">
    <source>
        <dbReference type="Proteomes" id="UP000604083"/>
    </source>
</evidence>
<dbReference type="InterPro" id="IPR037053">
    <property type="entry name" value="Phage_tail_collar_dom_sf"/>
</dbReference>
<evidence type="ECO:0000259" key="2">
    <source>
        <dbReference type="Pfam" id="PF07484"/>
    </source>
</evidence>
<dbReference type="SUPFAM" id="SSF88874">
    <property type="entry name" value="Receptor-binding domain of short tail fibre protein gp12"/>
    <property type="match status" value="1"/>
</dbReference>
<feature type="domain" description="Phage tail collar" evidence="2">
    <location>
        <begin position="6"/>
        <end position="62"/>
    </location>
</feature>
<name>A0A934VKW6_9BACT</name>
<feature type="region of interest" description="Disordered" evidence="1">
    <location>
        <begin position="64"/>
        <end position="126"/>
    </location>
</feature>
<dbReference type="InterPro" id="IPR011083">
    <property type="entry name" value="Phage_tail_collar_dom"/>
</dbReference>
<dbReference type="AlphaFoldDB" id="A0A934VKW6"/>
<keyword evidence="4" id="KW-1185">Reference proteome</keyword>
<dbReference type="EMBL" id="JAENIO010000002">
    <property type="protein sequence ID" value="MBK1832607.1"/>
    <property type="molecule type" value="Genomic_DNA"/>
</dbReference>
<accession>A0A934VKW6</accession>
<feature type="compositionally biased region" description="Low complexity" evidence="1">
    <location>
        <begin position="95"/>
        <end position="111"/>
    </location>
</feature>
<dbReference type="Proteomes" id="UP000604083">
    <property type="component" value="Unassembled WGS sequence"/>
</dbReference>
<feature type="compositionally biased region" description="Polar residues" evidence="1">
    <location>
        <begin position="81"/>
        <end position="93"/>
    </location>
</feature>
<reference evidence="3" key="1">
    <citation type="submission" date="2021-01" db="EMBL/GenBank/DDBJ databases">
        <title>Modified the classification status of verrucomicrobia.</title>
        <authorList>
            <person name="Feng X."/>
        </authorList>
    </citation>
    <scope>NUCLEOTIDE SEQUENCE</scope>
    <source>
        <strain evidence="3">KCTC 12986</strain>
    </source>
</reference>
<gene>
    <name evidence="3" type="ORF">JIN78_00925</name>
</gene>